<sequence length="464" mass="52804">MTNHKLACVMVGLPARGKTYIAQKICRYLEWTGTSCRVFNVGQYRRKTAGTNCRSDFFDPKNKDAIALRQEAASMALADMMTWLFQEDGCVAIYDATNTTHERREYIMGVCKENHVDVVFIESICHDPDVIINNIAEVKISGPDYAGMDPEVATEDFKVRMRHYESAYETISENDLAFVKLINVGSLVIVNLIKGWLQSRIVYFLMNLHTQPRRILFSRHGESMYNLKGLLGGDADLSPRGHLYAQSLPSVIRRALGGSADADNLTVWTSTLKRTQQTAAYLRYPKLAWKALDELDAGVCDGMTYEEVEAKYPEDYLERDADKFRYRYRGGESYHDLVVRLEPIIMELERQRNILIIGPQSHGVPAVAPPESEKLKVVTVQLQRLDKNGEAKGAPIQHRILPSANVRHFRALVARQMRISPRKLKLRVTDKWTGRQEYMAADDDMKLVSYYNLEDGQVIDVLDA</sequence>
<dbReference type="SUPFAM" id="SSF52540">
    <property type="entry name" value="P-loop containing nucleoside triphosphate hydrolases"/>
    <property type="match status" value="1"/>
</dbReference>
<dbReference type="Pfam" id="PF00300">
    <property type="entry name" value="His_Phos_1"/>
    <property type="match status" value="1"/>
</dbReference>
<feature type="domain" description="6-phosphofructo-2-kinase" evidence="3">
    <location>
        <begin position="2"/>
        <end position="212"/>
    </location>
</feature>
<keyword evidence="1" id="KW-0547">Nucleotide-binding</keyword>
<dbReference type="OMA" id="RCMYAYF"/>
<dbReference type="InterPro" id="IPR029033">
    <property type="entry name" value="His_PPase_superfam"/>
</dbReference>
<reference evidence="5" key="2">
    <citation type="submission" date="2009-11" db="EMBL/GenBank/DDBJ databases">
        <title>The Genome Sequence of Allomyces macrogynus strain ATCC 38327.</title>
        <authorList>
            <consortium name="The Broad Institute Genome Sequencing Platform"/>
            <person name="Russ C."/>
            <person name="Cuomo C."/>
            <person name="Shea T."/>
            <person name="Young S.K."/>
            <person name="Zeng Q."/>
            <person name="Koehrsen M."/>
            <person name="Haas B."/>
            <person name="Borodovsky M."/>
            <person name="Guigo R."/>
            <person name="Alvarado L."/>
            <person name="Berlin A."/>
            <person name="Borenstein D."/>
            <person name="Chen Z."/>
            <person name="Engels R."/>
            <person name="Freedman E."/>
            <person name="Gellesch M."/>
            <person name="Goldberg J."/>
            <person name="Griggs A."/>
            <person name="Gujja S."/>
            <person name="Heiman D."/>
            <person name="Hepburn T."/>
            <person name="Howarth C."/>
            <person name="Jen D."/>
            <person name="Larson L."/>
            <person name="Lewis B."/>
            <person name="Mehta T."/>
            <person name="Park D."/>
            <person name="Pearson M."/>
            <person name="Roberts A."/>
            <person name="Saif S."/>
            <person name="Shenoy N."/>
            <person name="Sisk P."/>
            <person name="Stolte C."/>
            <person name="Sykes S."/>
            <person name="Walk T."/>
            <person name="White J."/>
            <person name="Yandava C."/>
            <person name="Burger G."/>
            <person name="Gray M.W."/>
            <person name="Holland P.W.H."/>
            <person name="King N."/>
            <person name="Lang F.B.F."/>
            <person name="Roger A.J."/>
            <person name="Ruiz-Trillo I."/>
            <person name="Lander E."/>
            <person name="Nusbaum C."/>
        </authorList>
    </citation>
    <scope>NUCLEOTIDE SEQUENCE [LARGE SCALE GENOMIC DNA]</scope>
    <source>
        <strain evidence="5">ATCC 38327</strain>
    </source>
</reference>
<gene>
    <name evidence="4" type="ORF">AMAG_13622</name>
</gene>
<dbReference type="InterPro" id="IPR013078">
    <property type="entry name" value="His_Pase_superF_clade-1"/>
</dbReference>
<dbReference type="InterPro" id="IPR027417">
    <property type="entry name" value="P-loop_NTPase"/>
</dbReference>
<dbReference type="InterPro" id="IPR003094">
    <property type="entry name" value="6Pfruct_kin"/>
</dbReference>
<evidence type="ECO:0000259" key="3">
    <source>
        <dbReference type="Pfam" id="PF01591"/>
    </source>
</evidence>
<name>A0A0L0T301_ALLM3</name>
<dbReference type="GO" id="GO:0004331">
    <property type="term" value="F:fructose-2,6-bisphosphate 2-phosphatase activity"/>
    <property type="evidence" value="ECO:0007669"/>
    <property type="project" value="TreeGrafter"/>
</dbReference>
<dbReference type="GO" id="GO:0005524">
    <property type="term" value="F:ATP binding"/>
    <property type="evidence" value="ECO:0007669"/>
    <property type="project" value="UniProtKB-KW"/>
</dbReference>
<dbReference type="SUPFAM" id="SSF53254">
    <property type="entry name" value="Phosphoglycerate mutase-like"/>
    <property type="match status" value="1"/>
</dbReference>
<accession>A0A0L0T301</accession>
<dbReference type="PRINTS" id="PR00991">
    <property type="entry name" value="6PFRUCTKNASE"/>
</dbReference>
<dbReference type="eggNOG" id="KOG0234">
    <property type="taxonomic scope" value="Eukaryota"/>
</dbReference>
<dbReference type="GO" id="GO:0006003">
    <property type="term" value="P:fructose 2,6-bisphosphate metabolic process"/>
    <property type="evidence" value="ECO:0007669"/>
    <property type="project" value="InterPro"/>
</dbReference>
<evidence type="ECO:0000256" key="2">
    <source>
        <dbReference type="ARBA" id="ARBA00022840"/>
    </source>
</evidence>
<organism evidence="4 5">
    <name type="scientific">Allomyces macrogynus (strain ATCC 38327)</name>
    <name type="common">Allomyces javanicus var. macrogynus</name>
    <dbReference type="NCBI Taxonomy" id="578462"/>
    <lineage>
        <taxon>Eukaryota</taxon>
        <taxon>Fungi</taxon>
        <taxon>Fungi incertae sedis</taxon>
        <taxon>Blastocladiomycota</taxon>
        <taxon>Blastocladiomycetes</taxon>
        <taxon>Blastocladiales</taxon>
        <taxon>Blastocladiaceae</taxon>
        <taxon>Allomyces</taxon>
    </lineage>
</organism>
<dbReference type="Gene3D" id="3.40.50.1240">
    <property type="entry name" value="Phosphoglycerate mutase-like"/>
    <property type="match status" value="1"/>
</dbReference>
<dbReference type="OrthoDB" id="267323at2759"/>
<evidence type="ECO:0000256" key="1">
    <source>
        <dbReference type="ARBA" id="ARBA00022741"/>
    </source>
</evidence>
<dbReference type="SUPFAM" id="SSF54236">
    <property type="entry name" value="Ubiquitin-like"/>
    <property type="match status" value="1"/>
</dbReference>
<evidence type="ECO:0000313" key="4">
    <source>
        <dbReference type="EMBL" id="KNE69238.1"/>
    </source>
</evidence>
<dbReference type="Proteomes" id="UP000054350">
    <property type="component" value="Unassembled WGS sequence"/>
</dbReference>
<dbReference type="GO" id="GO:0006000">
    <property type="term" value="P:fructose metabolic process"/>
    <property type="evidence" value="ECO:0007669"/>
    <property type="project" value="InterPro"/>
</dbReference>
<dbReference type="Gene3D" id="3.40.50.300">
    <property type="entry name" value="P-loop containing nucleotide triphosphate hydrolases"/>
    <property type="match status" value="1"/>
</dbReference>
<dbReference type="GO" id="GO:0003873">
    <property type="term" value="F:6-phosphofructo-2-kinase activity"/>
    <property type="evidence" value="ECO:0007669"/>
    <property type="project" value="InterPro"/>
</dbReference>
<dbReference type="VEuPathDB" id="FungiDB:AMAG_13622"/>
<dbReference type="Gene3D" id="3.10.20.90">
    <property type="entry name" value="Phosphatidylinositol 3-kinase Catalytic Subunit, Chain A, domain 1"/>
    <property type="match status" value="1"/>
</dbReference>
<dbReference type="InterPro" id="IPR013079">
    <property type="entry name" value="6Phosfructo_kin"/>
</dbReference>
<protein>
    <recommendedName>
        <fullName evidence="3">6-phosphofructo-2-kinase domain-containing protein</fullName>
    </recommendedName>
</protein>
<keyword evidence="5" id="KW-1185">Reference proteome</keyword>
<proteinExistence type="predicted"/>
<dbReference type="CDD" id="cd07067">
    <property type="entry name" value="HP_PGM_like"/>
    <property type="match status" value="1"/>
</dbReference>
<dbReference type="FunFam" id="3.40.50.300:FF:000644">
    <property type="entry name" value="GpmB, Fructose-2,6-bisphosphatase"/>
    <property type="match status" value="1"/>
</dbReference>
<dbReference type="STRING" id="578462.A0A0L0T301"/>
<dbReference type="InterPro" id="IPR029071">
    <property type="entry name" value="Ubiquitin-like_domsf"/>
</dbReference>
<dbReference type="AlphaFoldDB" id="A0A0L0T301"/>
<dbReference type="Pfam" id="PF01591">
    <property type="entry name" value="6PF2K"/>
    <property type="match status" value="1"/>
</dbReference>
<reference evidence="4 5" key="1">
    <citation type="submission" date="2009-11" db="EMBL/GenBank/DDBJ databases">
        <title>Annotation of Allomyces macrogynus ATCC 38327.</title>
        <authorList>
            <consortium name="The Broad Institute Genome Sequencing Platform"/>
            <person name="Russ C."/>
            <person name="Cuomo C."/>
            <person name="Burger G."/>
            <person name="Gray M.W."/>
            <person name="Holland P.W.H."/>
            <person name="King N."/>
            <person name="Lang F.B.F."/>
            <person name="Roger A.J."/>
            <person name="Ruiz-Trillo I."/>
            <person name="Young S.K."/>
            <person name="Zeng Q."/>
            <person name="Gargeya S."/>
            <person name="Fitzgerald M."/>
            <person name="Haas B."/>
            <person name="Abouelleil A."/>
            <person name="Alvarado L."/>
            <person name="Arachchi H.M."/>
            <person name="Berlin A."/>
            <person name="Chapman S.B."/>
            <person name="Gearin G."/>
            <person name="Goldberg J."/>
            <person name="Griggs A."/>
            <person name="Gujja S."/>
            <person name="Hansen M."/>
            <person name="Heiman D."/>
            <person name="Howarth C."/>
            <person name="Larimer J."/>
            <person name="Lui A."/>
            <person name="MacDonald P.J.P."/>
            <person name="McCowen C."/>
            <person name="Montmayeur A."/>
            <person name="Murphy C."/>
            <person name="Neiman D."/>
            <person name="Pearson M."/>
            <person name="Priest M."/>
            <person name="Roberts A."/>
            <person name="Saif S."/>
            <person name="Shea T."/>
            <person name="Sisk P."/>
            <person name="Stolte C."/>
            <person name="Sykes S."/>
            <person name="Wortman J."/>
            <person name="Nusbaum C."/>
            <person name="Birren B."/>
        </authorList>
    </citation>
    <scope>NUCLEOTIDE SEQUENCE [LARGE SCALE GENOMIC DNA]</scope>
    <source>
        <strain evidence="4 5">ATCC 38327</strain>
    </source>
</reference>
<evidence type="ECO:0000313" key="5">
    <source>
        <dbReference type="Proteomes" id="UP000054350"/>
    </source>
</evidence>
<dbReference type="GO" id="GO:0005829">
    <property type="term" value="C:cytosol"/>
    <property type="evidence" value="ECO:0007669"/>
    <property type="project" value="TreeGrafter"/>
</dbReference>
<dbReference type="PANTHER" id="PTHR10606:SF44">
    <property type="entry name" value="6-PHOSPHOFRUCTO 2-KINASE_FRUCTOSE 2,6-BISPHOSPHATASE LONG FORM"/>
    <property type="match status" value="1"/>
</dbReference>
<dbReference type="SMART" id="SM00855">
    <property type="entry name" value="PGAM"/>
    <property type="match status" value="1"/>
</dbReference>
<dbReference type="PANTHER" id="PTHR10606">
    <property type="entry name" value="6-PHOSPHOFRUCTO-2-KINASE/FRUCTOSE-2,6-BISPHOSPHATASE"/>
    <property type="match status" value="1"/>
</dbReference>
<keyword evidence="2" id="KW-0067">ATP-binding</keyword>
<dbReference type="EMBL" id="GG745360">
    <property type="protein sequence ID" value="KNE69238.1"/>
    <property type="molecule type" value="Genomic_DNA"/>
</dbReference>